<sequence>MDNKNTIMFSNQVPSEQKTPKEILTLVYEALEERGYNPVDQIVGFILSGDPSYITSHNKARSLIRQIDRDDLVEELVRSYLSK</sequence>
<name>A0ABR9QVS1_9FIRM</name>
<dbReference type="PIRSF" id="PIRSF037258">
    <property type="entry name" value="DUF965_bac"/>
    <property type="match status" value="1"/>
</dbReference>
<protein>
    <submittedName>
        <fullName evidence="2">IreB family regulatory phosphoprotein</fullName>
    </submittedName>
</protein>
<dbReference type="RefSeq" id="WP_226384653.1">
    <property type="nucleotide sequence ID" value="NZ_JADCKA010000002.1"/>
</dbReference>
<dbReference type="InterPro" id="IPR009309">
    <property type="entry name" value="IreB"/>
</dbReference>
<gene>
    <name evidence="2" type="ORF">INF20_01660</name>
</gene>
<accession>A0ABR9QVS1</accession>
<proteinExistence type="inferred from homology"/>
<reference evidence="2 3" key="1">
    <citation type="submission" date="2020-10" db="EMBL/GenBank/DDBJ databases">
        <title>ChiBAC.</title>
        <authorList>
            <person name="Zenner C."/>
            <person name="Hitch T.C.A."/>
            <person name="Clavel T."/>
        </authorList>
    </citation>
    <scope>NUCLEOTIDE SEQUENCE [LARGE SCALE GENOMIC DNA]</scope>
    <source>
        <strain evidence="2 3">DSM 108706</strain>
    </source>
</reference>
<dbReference type="EMBL" id="JADCKA010000002">
    <property type="protein sequence ID" value="MBE5034983.1"/>
    <property type="molecule type" value="Genomic_DNA"/>
</dbReference>
<evidence type="ECO:0000256" key="1">
    <source>
        <dbReference type="ARBA" id="ARBA00010888"/>
    </source>
</evidence>
<evidence type="ECO:0000313" key="2">
    <source>
        <dbReference type="EMBL" id="MBE5034983.1"/>
    </source>
</evidence>
<dbReference type="NCBIfam" id="NF003997">
    <property type="entry name" value="PRK05473.1"/>
    <property type="match status" value="1"/>
</dbReference>
<keyword evidence="3" id="KW-1185">Reference proteome</keyword>
<dbReference type="Proteomes" id="UP001516588">
    <property type="component" value="Unassembled WGS sequence"/>
</dbReference>
<comment type="similarity">
    <text evidence="1">Belongs to the UPF0297 family.</text>
</comment>
<evidence type="ECO:0000313" key="3">
    <source>
        <dbReference type="Proteomes" id="UP001516588"/>
    </source>
</evidence>
<dbReference type="Pfam" id="PF06135">
    <property type="entry name" value="IreB"/>
    <property type="match status" value="1"/>
</dbReference>
<organism evidence="2 3">
    <name type="scientific">Gallibacter intestinalis</name>
    <dbReference type="NCBI Taxonomy" id="2779356"/>
    <lineage>
        <taxon>Bacteria</taxon>
        <taxon>Bacillati</taxon>
        <taxon>Bacillota</taxon>
        <taxon>Clostridia</taxon>
        <taxon>Eubacteriales</taxon>
        <taxon>Eubacteriaceae</taxon>
        <taxon>Gallibacter</taxon>
    </lineage>
</organism>
<dbReference type="PANTHER" id="PTHR40067:SF1">
    <property type="entry name" value="UPF0297 PROTEIN YRZL"/>
    <property type="match status" value="1"/>
</dbReference>
<dbReference type="PANTHER" id="PTHR40067">
    <property type="entry name" value="UPF0297 PROTEIN YRZL"/>
    <property type="match status" value="1"/>
</dbReference>
<comment type="caution">
    <text evidence="2">The sequence shown here is derived from an EMBL/GenBank/DDBJ whole genome shotgun (WGS) entry which is preliminary data.</text>
</comment>